<dbReference type="OrthoDB" id="960395at2759"/>
<dbReference type="InterPro" id="IPR044246">
    <property type="entry name" value="ZFP3-like"/>
</dbReference>
<evidence type="ECO:0000256" key="3">
    <source>
        <dbReference type="ARBA" id="ARBA00022771"/>
    </source>
</evidence>
<evidence type="ECO:0000313" key="9">
    <source>
        <dbReference type="Proteomes" id="UP000663760"/>
    </source>
</evidence>
<organism evidence="8 9">
    <name type="scientific">Spirodela intermedia</name>
    <name type="common">Intermediate duckweed</name>
    <dbReference type="NCBI Taxonomy" id="51605"/>
    <lineage>
        <taxon>Eukaryota</taxon>
        <taxon>Viridiplantae</taxon>
        <taxon>Streptophyta</taxon>
        <taxon>Embryophyta</taxon>
        <taxon>Tracheophyta</taxon>
        <taxon>Spermatophyta</taxon>
        <taxon>Magnoliopsida</taxon>
        <taxon>Liliopsida</taxon>
        <taxon>Araceae</taxon>
        <taxon>Lemnoideae</taxon>
        <taxon>Spirodela</taxon>
    </lineage>
</organism>
<keyword evidence="5" id="KW-0539">Nucleus</keyword>
<evidence type="ECO:0000256" key="5">
    <source>
        <dbReference type="ARBA" id="ARBA00023242"/>
    </source>
</evidence>
<dbReference type="InterPro" id="IPR013087">
    <property type="entry name" value="Znf_C2H2_type"/>
</dbReference>
<accession>A0A7I8LH98</accession>
<dbReference type="GO" id="GO:0005634">
    <property type="term" value="C:nucleus"/>
    <property type="evidence" value="ECO:0007669"/>
    <property type="project" value="UniProtKB-SubCell"/>
</dbReference>
<keyword evidence="2" id="KW-0479">Metal-binding</keyword>
<evidence type="ECO:0000256" key="1">
    <source>
        <dbReference type="ARBA" id="ARBA00004123"/>
    </source>
</evidence>
<feature type="domain" description="C2H2-type" evidence="7">
    <location>
        <begin position="52"/>
        <end position="79"/>
    </location>
</feature>
<dbReference type="PANTHER" id="PTHR47287">
    <property type="entry name" value="C2H2 AND C2HC ZINC FINGERS SUPERFAMILY PROTEIN"/>
    <property type="match status" value="1"/>
</dbReference>
<comment type="subcellular location">
    <subcellularLocation>
        <location evidence="1">Nucleus</location>
    </subcellularLocation>
</comment>
<dbReference type="EMBL" id="LR746279">
    <property type="protein sequence ID" value="CAA7409423.1"/>
    <property type="molecule type" value="Genomic_DNA"/>
</dbReference>
<reference evidence="8" key="1">
    <citation type="submission" date="2020-02" db="EMBL/GenBank/DDBJ databases">
        <authorList>
            <person name="Scholz U."/>
            <person name="Mascher M."/>
            <person name="Fiebig A."/>
        </authorList>
    </citation>
    <scope>NUCLEOTIDE SEQUENCE</scope>
</reference>
<dbReference type="InterPro" id="IPR036236">
    <property type="entry name" value="Znf_C2H2_sf"/>
</dbReference>
<dbReference type="PROSITE" id="PS00028">
    <property type="entry name" value="ZINC_FINGER_C2H2_1"/>
    <property type="match status" value="1"/>
</dbReference>
<protein>
    <recommendedName>
        <fullName evidence="7">C2H2-type domain-containing protein</fullName>
    </recommendedName>
</protein>
<keyword evidence="3 6" id="KW-0863">Zinc-finger</keyword>
<keyword evidence="4" id="KW-0862">Zinc</keyword>
<dbReference type="PROSITE" id="PS50157">
    <property type="entry name" value="ZINC_FINGER_C2H2_2"/>
    <property type="match status" value="1"/>
</dbReference>
<evidence type="ECO:0000256" key="2">
    <source>
        <dbReference type="ARBA" id="ARBA00022723"/>
    </source>
</evidence>
<dbReference type="SUPFAM" id="SSF57667">
    <property type="entry name" value="beta-beta-alpha zinc fingers"/>
    <property type="match status" value="1"/>
</dbReference>
<name>A0A7I8LH98_SPIIN</name>
<sequence>MNPAEAVGASGGDMAVELDLLCGLEEESSEKRPSPELAEMTAALPVPEARLFPCLYCQRKFYSSQALGGHQNAHKRERTLAKRGHRGTGSGPVAGYIAAAPLTSSWSPPFRGGFALGFQKSQWSESAAAGLLYGGQRWQGSLAVRQSAMAEELNVGGGAASSAPSRVRTAAAAAAAFEGSLRAGSYWWGDDRVDAASGVKPGQEEVKKIDLTLRL</sequence>
<dbReference type="GO" id="GO:0008270">
    <property type="term" value="F:zinc ion binding"/>
    <property type="evidence" value="ECO:0007669"/>
    <property type="project" value="UniProtKB-KW"/>
</dbReference>
<dbReference type="Proteomes" id="UP000663760">
    <property type="component" value="Chromosome 16"/>
</dbReference>
<dbReference type="GO" id="GO:0009788">
    <property type="term" value="P:negative regulation of abscisic acid-activated signaling pathway"/>
    <property type="evidence" value="ECO:0007669"/>
    <property type="project" value="InterPro"/>
</dbReference>
<evidence type="ECO:0000256" key="6">
    <source>
        <dbReference type="PROSITE-ProRule" id="PRU00042"/>
    </source>
</evidence>
<evidence type="ECO:0000259" key="7">
    <source>
        <dbReference type="PROSITE" id="PS50157"/>
    </source>
</evidence>
<keyword evidence="9" id="KW-1185">Reference proteome</keyword>
<evidence type="ECO:0000256" key="4">
    <source>
        <dbReference type="ARBA" id="ARBA00022833"/>
    </source>
</evidence>
<dbReference type="PANTHER" id="PTHR47287:SF15">
    <property type="entry name" value="ZINC FINGER PROTEIN 3-LIKE"/>
    <property type="match status" value="1"/>
</dbReference>
<gene>
    <name evidence="8" type="ORF">SI8410_16020101</name>
</gene>
<evidence type="ECO:0000313" key="8">
    <source>
        <dbReference type="EMBL" id="CAA7409423.1"/>
    </source>
</evidence>
<dbReference type="AlphaFoldDB" id="A0A7I8LH98"/>
<proteinExistence type="predicted"/>